<evidence type="ECO:0000256" key="3">
    <source>
        <dbReference type="ARBA" id="ARBA00022475"/>
    </source>
</evidence>
<name>A0A543HTL4_9MICO</name>
<comment type="caution">
    <text evidence="5">The sequence shown here is derived from an EMBL/GenBank/DDBJ whole genome shotgun (WGS) entry which is preliminary data.</text>
</comment>
<keyword evidence="3" id="KW-1003">Cell membrane</keyword>
<dbReference type="Gene3D" id="2.50.20.20">
    <property type="match status" value="1"/>
</dbReference>
<evidence type="ECO:0000256" key="2">
    <source>
        <dbReference type="ARBA" id="ARBA00009194"/>
    </source>
</evidence>
<dbReference type="AlphaFoldDB" id="A0A543HTL4"/>
<dbReference type="GO" id="GO:0030313">
    <property type="term" value="C:cell envelope"/>
    <property type="evidence" value="ECO:0007669"/>
    <property type="project" value="UniProtKB-SubCell"/>
</dbReference>
<accession>A0A543HTL4</accession>
<sequence>MRILGRLAAAALAAVCLMTTASCSGSGDMPSPTQSTPSAAQRLTAAKAKVDAATSVHLGLASKDVPEGSNGIISADGWGKHPPAFKGTFKVRLGGIEGDAEITSVDGAVYAKLPFVPGTQKIDPASLGLPDPATLFSPDAGLTSLMAKTVDPKVSGQVRAGSEVLTMITGTIPGAAVVDLFKIGDRNGTFTVAYGLTDANELRQVTLTGPFFGAGTSSTYVLTLDQYGQPVTITAP</sequence>
<feature type="signal peptide" evidence="4">
    <location>
        <begin position="1"/>
        <end position="21"/>
    </location>
</feature>
<keyword evidence="6" id="KW-1185">Reference proteome</keyword>
<evidence type="ECO:0000313" key="6">
    <source>
        <dbReference type="Proteomes" id="UP000316747"/>
    </source>
</evidence>
<dbReference type="OrthoDB" id="5143207at2"/>
<gene>
    <name evidence="5" type="ORF">FBY41_1625</name>
</gene>
<evidence type="ECO:0000256" key="4">
    <source>
        <dbReference type="SAM" id="SignalP"/>
    </source>
</evidence>
<keyword evidence="3" id="KW-0472">Membrane</keyword>
<dbReference type="EMBL" id="VFPM01000002">
    <property type="protein sequence ID" value="TQM61614.1"/>
    <property type="molecule type" value="Genomic_DNA"/>
</dbReference>
<evidence type="ECO:0000313" key="5">
    <source>
        <dbReference type="EMBL" id="TQM61614.1"/>
    </source>
</evidence>
<keyword evidence="4" id="KW-0732">Signal</keyword>
<dbReference type="CDD" id="cd16334">
    <property type="entry name" value="LppX-like"/>
    <property type="match status" value="1"/>
</dbReference>
<evidence type="ECO:0000256" key="1">
    <source>
        <dbReference type="ARBA" id="ARBA00004196"/>
    </source>
</evidence>
<comment type="subcellular location">
    <subcellularLocation>
        <location evidence="1">Cell envelope</location>
    </subcellularLocation>
</comment>
<dbReference type="PROSITE" id="PS51257">
    <property type="entry name" value="PROKAR_LIPOPROTEIN"/>
    <property type="match status" value="1"/>
</dbReference>
<keyword evidence="5" id="KW-0449">Lipoprotein</keyword>
<dbReference type="Pfam" id="PF07161">
    <property type="entry name" value="LppX_LprAFG"/>
    <property type="match status" value="1"/>
</dbReference>
<dbReference type="SUPFAM" id="SSF89392">
    <property type="entry name" value="Prokaryotic lipoproteins and lipoprotein localization factors"/>
    <property type="match status" value="1"/>
</dbReference>
<dbReference type="InterPro" id="IPR029046">
    <property type="entry name" value="LolA/LolB/LppX"/>
</dbReference>
<dbReference type="InterPro" id="IPR009830">
    <property type="entry name" value="LppX/LprAFG"/>
</dbReference>
<reference evidence="5 6" key="1">
    <citation type="submission" date="2019-06" db="EMBL/GenBank/DDBJ databases">
        <title>Genome sequencing of plant associated microbes to promote plant fitness in Sorghum bicolor and Oryza sativa.</title>
        <authorList>
            <person name="Coleman-Derr D."/>
        </authorList>
    </citation>
    <scope>NUCLEOTIDE SEQUENCE [LARGE SCALE GENOMIC DNA]</scope>
    <source>
        <strain evidence="5 6">KV-663</strain>
    </source>
</reference>
<feature type="chain" id="PRO_5039379602" evidence="4">
    <location>
        <begin position="22"/>
        <end position="236"/>
    </location>
</feature>
<comment type="similarity">
    <text evidence="2">Belongs to the LppX/LprAFG lipoprotein family.</text>
</comment>
<protein>
    <submittedName>
        <fullName evidence="5">Lipoprotein LprG</fullName>
    </submittedName>
</protein>
<dbReference type="RefSeq" id="WP_141843336.1">
    <property type="nucleotide sequence ID" value="NZ_VFPM01000002.1"/>
</dbReference>
<organism evidence="5 6">
    <name type="scientific">Humibacillus xanthopallidus</name>
    <dbReference type="NCBI Taxonomy" id="412689"/>
    <lineage>
        <taxon>Bacteria</taxon>
        <taxon>Bacillati</taxon>
        <taxon>Actinomycetota</taxon>
        <taxon>Actinomycetes</taxon>
        <taxon>Micrococcales</taxon>
        <taxon>Intrasporangiaceae</taxon>
        <taxon>Humibacillus</taxon>
    </lineage>
</organism>
<proteinExistence type="inferred from homology"/>
<dbReference type="Proteomes" id="UP000316747">
    <property type="component" value="Unassembled WGS sequence"/>
</dbReference>